<gene>
    <name evidence="1" type="primary">OST1</name>
    <name evidence="1" type="ORF">H2198_008540</name>
</gene>
<dbReference type="Proteomes" id="UP001172386">
    <property type="component" value="Unassembled WGS sequence"/>
</dbReference>
<evidence type="ECO:0000313" key="1">
    <source>
        <dbReference type="EMBL" id="KAJ9652196.1"/>
    </source>
</evidence>
<organism evidence="1 2">
    <name type="scientific">Neophaeococcomyces mojaviensis</name>
    <dbReference type="NCBI Taxonomy" id="3383035"/>
    <lineage>
        <taxon>Eukaryota</taxon>
        <taxon>Fungi</taxon>
        <taxon>Dikarya</taxon>
        <taxon>Ascomycota</taxon>
        <taxon>Pezizomycotina</taxon>
        <taxon>Eurotiomycetes</taxon>
        <taxon>Chaetothyriomycetidae</taxon>
        <taxon>Chaetothyriales</taxon>
        <taxon>Chaetothyriales incertae sedis</taxon>
        <taxon>Neophaeococcomyces</taxon>
    </lineage>
</organism>
<accession>A0ACC2ZX40</accession>
<name>A0ACC2ZX40_9EURO</name>
<sequence length="508" mass="56700">MRISTVWAACSLLISAAAGQVNSTNDKQSQQILHADIKPPQVFENVNLVRTTNLEKGYVRETINLVVSNIDKQPQSEYYLPFGYDQVGKVGGIEVRDKKDAAKAPFKVRLASMSSLTGDDGTTTKPSQYYIITFAEPLAPKAQLTLSISYYILGALTPLPAQIQQQDKQYLSYSFSAYFPSAYATLKQKTNVKLSSADIPDYTTTTGLSKSKDPEVQGTKVTYGPYDTKIEAGAVYPVSVRYEFTKPILVASALERDIEISHWGGNVATEERYWLRNDGATLKDNFNRVIWATSNFYQNMPTSALKELKVPLKPGSVDPYFTDDIGNVSTSRYRPSEVREASLELKPRYPVFGGWKYSFRIGWNNALSSVLRKLKTPADAYILSVPFLEGPKMPEGVQYERMELRIVLPEGSKIIKWEISGGTNVPLLSEQQNLHKTFMDTLGRTTLTLSAINVVDELKDIQVLVSYEYTFMSALRKPLSIIAGFSAVYVVAWLVSLVDTSIGRKQQK</sequence>
<protein>
    <submittedName>
        <fullName evidence="1">Dolichyl-diphosphooligosaccharide--protein glycosyltransferase subunit 1</fullName>
    </submittedName>
</protein>
<comment type="caution">
    <text evidence="1">The sequence shown here is derived from an EMBL/GenBank/DDBJ whole genome shotgun (WGS) entry which is preliminary data.</text>
</comment>
<dbReference type="EMBL" id="JAPDRQ010000211">
    <property type="protein sequence ID" value="KAJ9652196.1"/>
    <property type="molecule type" value="Genomic_DNA"/>
</dbReference>
<evidence type="ECO:0000313" key="2">
    <source>
        <dbReference type="Proteomes" id="UP001172386"/>
    </source>
</evidence>
<proteinExistence type="predicted"/>
<keyword evidence="2" id="KW-1185">Reference proteome</keyword>
<reference evidence="1" key="1">
    <citation type="submission" date="2022-10" db="EMBL/GenBank/DDBJ databases">
        <title>Culturing micro-colonial fungi from biological soil crusts in the Mojave desert and describing Neophaeococcomyces mojavensis, and introducing the new genera and species Taxawa tesnikishii.</title>
        <authorList>
            <person name="Kurbessoian T."/>
            <person name="Stajich J.E."/>
        </authorList>
    </citation>
    <scope>NUCLEOTIDE SEQUENCE</scope>
    <source>
        <strain evidence="1">JES_112</strain>
    </source>
</reference>